<gene>
    <name evidence="2" type="ORF">KSW38_03450</name>
</gene>
<name>A0ABS6I0T1_9MICC</name>
<evidence type="ECO:0000256" key="1">
    <source>
        <dbReference type="SAM" id="MobiDB-lite"/>
    </source>
</evidence>
<reference evidence="2 3" key="1">
    <citation type="submission" date="2021-06" db="EMBL/GenBank/DDBJ databases">
        <authorList>
            <person name="Jeong J.W."/>
        </authorList>
    </citation>
    <scope>NUCLEOTIDE SEQUENCE [LARGE SCALE GENOMIC DNA]</scope>
    <source>
        <strain evidence="2 3">MMS21-TAE1-1</strain>
    </source>
</reference>
<organism evidence="2 3">
    <name type="scientific">Paenarthrobacter aromaticivorans</name>
    <dbReference type="NCBI Taxonomy" id="2849150"/>
    <lineage>
        <taxon>Bacteria</taxon>
        <taxon>Bacillati</taxon>
        <taxon>Actinomycetota</taxon>
        <taxon>Actinomycetes</taxon>
        <taxon>Micrococcales</taxon>
        <taxon>Micrococcaceae</taxon>
        <taxon>Paenarthrobacter</taxon>
    </lineage>
</organism>
<dbReference type="EMBL" id="JAHOPC010000001">
    <property type="protein sequence ID" value="MBU8865351.1"/>
    <property type="molecule type" value="Genomic_DNA"/>
</dbReference>
<keyword evidence="3" id="KW-1185">Reference proteome</keyword>
<evidence type="ECO:0000313" key="3">
    <source>
        <dbReference type="Proteomes" id="UP000824166"/>
    </source>
</evidence>
<accession>A0ABS6I0T1</accession>
<feature type="region of interest" description="Disordered" evidence="1">
    <location>
        <begin position="55"/>
        <end position="77"/>
    </location>
</feature>
<sequence>MHRSEQPIRDTFFVTAPTPAAVEAPAPTAAEGNLVMDLSARIRNKHGTELNALREALSGSSQRDSRHSGRRHYRMSPTSSIEDENINVTIVVETVEWGWFAAGPAPAGTCVTVSVAAHRKDSGIQATLSLTECDSWLRALLPGPWMTHVYRCCCSTGSTSAGVVSYRLFLDALHKPTPKPAEVLAEGCQPLQLQEISHRAV</sequence>
<evidence type="ECO:0000313" key="2">
    <source>
        <dbReference type="EMBL" id="MBU8865351.1"/>
    </source>
</evidence>
<protein>
    <submittedName>
        <fullName evidence="2">Uncharacterized protein</fullName>
    </submittedName>
</protein>
<proteinExistence type="predicted"/>
<comment type="caution">
    <text evidence="2">The sequence shown here is derived from an EMBL/GenBank/DDBJ whole genome shotgun (WGS) entry which is preliminary data.</text>
</comment>
<dbReference type="Proteomes" id="UP000824166">
    <property type="component" value="Unassembled WGS sequence"/>
</dbReference>